<dbReference type="InterPro" id="IPR025232">
    <property type="entry name" value="DUF4174"/>
</dbReference>
<evidence type="ECO:0000256" key="1">
    <source>
        <dbReference type="ARBA" id="ARBA00022729"/>
    </source>
</evidence>
<evidence type="ECO:0000313" key="4">
    <source>
        <dbReference type="Proteomes" id="UP000541352"/>
    </source>
</evidence>
<dbReference type="RefSeq" id="WP_183973368.1">
    <property type="nucleotide sequence ID" value="NZ_JACIBY010000004.1"/>
</dbReference>
<proteinExistence type="predicted"/>
<feature type="domain" description="DUF4174" evidence="2">
    <location>
        <begin position="22"/>
        <end position="129"/>
    </location>
</feature>
<dbReference type="Proteomes" id="UP000541352">
    <property type="component" value="Unassembled WGS sequence"/>
</dbReference>
<reference evidence="3 4" key="1">
    <citation type="submission" date="2020-08" db="EMBL/GenBank/DDBJ databases">
        <title>Genomic Encyclopedia of Type Strains, Phase IV (KMG-IV): sequencing the most valuable type-strain genomes for metagenomic binning, comparative biology and taxonomic classification.</title>
        <authorList>
            <person name="Goeker M."/>
        </authorList>
    </citation>
    <scope>NUCLEOTIDE SEQUENCE [LARGE SCALE GENOMIC DNA]</scope>
    <source>
        <strain evidence="3 4">DSM 17976</strain>
    </source>
</reference>
<accession>A0A7W6EQ96</accession>
<sequence length="134" mass="15513">MNVFILTLSMFLWGQDPLESRLSKMVGKSRVVMVYCPKSSDRDFKAQKKWLSEVGAGILERDLCVVDCVEAELSPEDAAHLKERFRYTPNHFCFWLIGKDGEVKLISSKPVKPEQIFGLIDSMPMRREEMKRNK</sequence>
<gene>
    <name evidence="3" type="ORF">FHS57_002176</name>
</gene>
<keyword evidence="4" id="KW-1185">Reference proteome</keyword>
<dbReference type="AlphaFoldDB" id="A0A7W6EQ96"/>
<evidence type="ECO:0000259" key="2">
    <source>
        <dbReference type="Pfam" id="PF13778"/>
    </source>
</evidence>
<organism evidence="3 4">
    <name type="scientific">Runella defluvii</name>
    <dbReference type="NCBI Taxonomy" id="370973"/>
    <lineage>
        <taxon>Bacteria</taxon>
        <taxon>Pseudomonadati</taxon>
        <taxon>Bacteroidota</taxon>
        <taxon>Cytophagia</taxon>
        <taxon>Cytophagales</taxon>
        <taxon>Spirosomataceae</taxon>
        <taxon>Runella</taxon>
    </lineage>
</organism>
<keyword evidence="1" id="KW-0732">Signal</keyword>
<evidence type="ECO:0000313" key="3">
    <source>
        <dbReference type="EMBL" id="MBB3838171.1"/>
    </source>
</evidence>
<dbReference type="Pfam" id="PF13778">
    <property type="entry name" value="DUF4174"/>
    <property type="match status" value="1"/>
</dbReference>
<protein>
    <recommendedName>
        <fullName evidence="2">DUF4174 domain-containing protein</fullName>
    </recommendedName>
</protein>
<dbReference type="EMBL" id="JACIBY010000004">
    <property type="protein sequence ID" value="MBB3838171.1"/>
    <property type="molecule type" value="Genomic_DNA"/>
</dbReference>
<comment type="caution">
    <text evidence="3">The sequence shown here is derived from an EMBL/GenBank/DDBJ whole genome shotgun (WGS) entry which is preliminary data.</text>
</comment>
<name>A0A7W6EQ96_9BACT</name>